<evidence type="ECO:0000313" key="3">
    <source>
        <dbReference type="RefSeq" id="XP_019620620.1"/>
    </source>
</evidence>
<accession>A0A6P4XVF1</accession>
<feature type="compositionally biased region" description="Basic residues" evidence="1">
    <location>
        <begin position="305"/>
        <end position="320"/>
    </location>
</feature>
<dbReference type="InterPro" id="IPR053263">
    <property type="entry name" value="Euk_RPA34_RNAP_subunit"/>
</dbReference>
<dbReference type="PANTHER" id="PTHR28155">
    <property type="entry name" value="ACR243WP"/>
    <property type="match status" value="1"/>
</dbReference>
<feature type="compositionally biased region" description="Basic residues" evidence="1">
    <location>
        <begin position="270"/>
        <end position="279"/>
    </location>
</feature>
<reference evidence="3" key="1">
    <citation type="submission" date="2025-08" db="UniProtKB">
        <authorList>
            <consortium name="RefSeq"/>
        </authorList>
    </citation>
    <scope>IDENTIFICATION</scope>
    <source>
        <tissue evidence="3">Gonad</tissue>
    </source>
</reference>
<dbReference type="GeneID" id="109467128"/>
<dbReference type="RefSeq" id="XP_019620620.1">
    <property type="nucleotide sequence ID" value="XM_019765061.1"/>
</dbReference>
<dbReference type="KEGG" id="bbel:109467128"/>
<protein>
    <submittedName>
        <fullName evidence="3">DNA-directed RNA polymerase I subunit RPA34-like isoform X1</fullName>
    </submittedName>
</protein>
<dbReference type="Pfam" id="PF08208">
    <property type="entry name" value="RNA_polI_A34"/>
    <property type="match status" value="1"/>
</dbReference>
<feature type="compositionally biased region" description="Acidic residues" evidence="1">
    <location>
        <begin position="285"/>
        <end position="301"/>
    </location>
</feature>
<name>A0A6P4XVF1_BRABE</name>
<dbReference type="Gene3D" id="6.20.250.70">
    <property type="match status" value="1"/>
</dbReference>
<dbReference type="InterPro" id="IPR013240">
    <property type="entry name" value="DNA-dir_RNA_pol1_su_RPA34"/>
</dbReference>
<sequence>MISESEASDSDGPDNSPESSRQAPLRFECPVNFSRVTTSVEKQSGQDLLTSDCLHSSDQELWVIRAPKDFDPRCLSGQKVKLHKSTTVETETGSKYDLQVTKNTQHLQQEGLSLLLPNEQDGRLATVPLMHGEINIMQSVAVPSVTIPPPAAPLNTQLPEGLRPRFKPFGWREPKPVNRHTFAQRRDSVHSEKKKKKKRKHDIEADIEEVDSSKKRKTEDVETDRLVADSNTSTELEDRVHKKKKKKKEKSEEEATEAAIEDISETPDSKKKKKKKKDKHRESSGDDEQIMIAQEVEDSEETTVSKKKKKKKKKKEEKDD</sequence>
<dbReference type="Proteomes" id="UP000515135">
    <property type="component" value="Unplaced"/>
</dbReference>
<organism evidence="2 3">
    <name type="scientific">Branchiostoma belcheri</name>
    <name type="common">Amphioxus</name>
    <dbReference type="NCBI Taxonomy" id="7741"/>
    <lineage>
        <taxon>Eukaryota</taxon>
        <taxon>Metazoa</taxon>
        <taxon>Chordata</taxon>
        <taxon>Cephalochordata</taxon>
        <taxon>Leptocardii</taxon>
        <taxon>Amphioxiformes</taxon>
        <taxon>Branchiostomatidae</taxon>
        <taxon>Branchiostoma</taxon>
    </lineage>
</organism>
<dbReference type="PANTHER" id="PTHR28155:SF1">
    <property type="entry name" value="DNA-DIRECTED RNA POLYMERASE I SUBUNIT RPA34.5-DOMAIN-CONTAINING PROTEIN"/>
    <property type="match status" value="1"/>
</dbReference>
<proteinExistence type="predicted"/>
<feature type="compositionally biased region" description="Acidic residues" evidence="1">
    <location>
        <begin position="252"/>
        <end position="265"/>
    </location>
</feature>
<evidence type="ECO:0000313" key="2">
    <source>
        <dbReference type="Proteomes" id="UP000515135"/>
    </source>
</evidence>
<gene>
    <name evidence="3" type="primary">LOC109467128</name>
</gene>
<feature type="compositionally biased region" description="Basic and acidic residues" evidence="1">
    <location>
        <begin position="211"/>
        <end position="227"/>
    </location>
</feature>
<evidence type="ECO:0000256" key="1">
    <source>
        <dbReference type="SAM" id="MobiDB-lite"/>
    </source>
</evidence>
<feature type="region of interest" description="Disordered" evidence="1">
    <location>
        <begin position="1"/>
        <end position="26"/>
    </location>
</feature>
<feature type="compositionally biased region" description="Acidic residues" evidence="1">
    <location>
        <begin position="1"/>
        <end position="12"/>
    </location>
</feature>
<dbReference type="GO" id="GO:0006360">
    <property type="term" value="P:transcription by RNA polymerase I"/>
    <property type="evidence" value="ECO:0007669"/>
    <property type="project" value="InterPro"/>
</dbReference>
<dbReference type="AlphaFoldDB" id="A0A6P4XVF1"/>
<dbReference type="OrthoDB" id="10071093at2759"/>
<feature type="region of interest" description="Disordered" evidence="1">
    <location>
        <begin position="152"/>
        <end position="320"/>
    </location>
</feature>
<keyword evidence="2" id="KW-1185">Reference proteome</keyword>